<protein>
    <recommendedName>
        <fullName evidence="3">Amidase</fullName>
    </recommendedName>
</protein>
<comment type="caution">
    <text evidence="1">The sequence shown here is derived from an EMBL/GenBank/DDBJ whole genome shotgun (WGS) entry which is preliminary data.</text>
</comment>
<reference evidence="2" key="1">
    <citation type="journal article" date="2019" name="Int. J. Syst. Evol. Microbiol.">
        <title>The Global Catalogue of Microorganisms (GCM) 10K type strain sequencing project: providing services to taxonomists for standard genome sequencing and annotation.</title>
        <authorList>
            <consortium name="The Broad Institute Genomics Platform"/>
            <consortium name="The Broad Institute Genome Sequencing Center for Infectious Disease"/>
            <person name="Wu L."/>
            <person name="Ma J."/>
        </authorList>
    </citation>
    <scope>NUCLEOTIDE SEQUENCE [LARGE SCALE GENOMIC DNA]</scope>
    <source>
        <strain evidence="2">CECT 7131</strain>
    </source>
</reference>
<evidence type="ECO:0000313" key="1">
    <source>
        <dbReference type="EMBL" id="MDN3566889.1"/>
    </source>
</evidence>
<dbReference type="Proteomes" id="UP001529369">
    <property type="component" value="Unassembled WGS sequence"/>
</dbReference>
<organism evidence="1 2">
    <name type="scientific">Paeniroseomonas aquatica</name>
    <dbReference type="NCBI Taxonomy" id="373043"/>
    <lineage>
        <taxon>Bacteria</taxon>
        <taxon>Pseudomonadati</taxon>
        <taxon>Pseudomonadota</taxon>
        <taxon>Alphaproteobacteria</taxon>
        <taxon>Acetobacterales</taxon>
        <taxon>Acetobacteraceae</taxon>
        <taxon>Paeniroseomonas</taxon>
    </lineage>
</organism>
<proteinExistence type="predicted"/>
<name>A0ABT8AAP5_9PROT</name>
<sequence>MSETATLAKAAGIDRALRDHPEDVAEAVALAARFRGAFTRPADPAAEPLPAYAAPVSR</sequence>
<accession>A0ABT8AAP5</accession>
<keyword evidence="2" id="KW-1185">Reference proteome</keyword>
<dbReference type="EMBL" id="JAUFPN010000183">
    <property type="protein sequence ID" value="MDN3566889.1"/>
    <property type="molecule type" value="Genomic_DNA"/>
</dbReference>
<evidence type="ECO:0000313" key="2">
    <source>
        <dbReference type="Proteomes" id="UP001529369"/>
    </source>
</evidence>
<gene>
    <name evidence="1" type="ORF">QWZ14_21130</name>
</gene>
<dbReference type="RefSeq" id="WP_290318847.1">
    <property type="nucleotide sequence ID" value="NZ_JAUFPN010000183.1"/>
</dbReference>
<evidence type="ECO:0008006" key="3">
    <source>
        <dbReference type="Google" id="ProtNLM"/>
    </source>
</evidence>